<dbReference type="RefSeq" id="WP_019976885.1">
    <property type="nucleotide sequence ID" value="NZ_BJXC01000019.1"/>
</dbReference>
<keyword evidence="2" id="KW-1185">Reference proteome</keyword>
<dbReference type="EMBL" id="BJXC01000019">
    <property type="protein sequence ID" value="GEM52765.1"/>
    <property type="molecule type" value="Genomic_DNA"/>
</dbReference>
<organism evidence="1 2">
    <name type="scientific">Empedobacter brevis NBRC 14943 = ATCC 43319</name>
    <dbReference type="NCBI Taxonomy" id="1218108"/>
    <lineage>
        <taxon>Bacteria</taxon>
        <taxon>Pseudomonadati</taxon>
        <taxon>Bacteroidota</taxon>
        <taxon>Flavobacteriia</taxon>
        <taxon>Flavobacteriales</taxon>
        <taxon>Weeksellaceae</taxon>
        <taxon>Empedobacter</taxon>
    </lineage>
</organism>
<evidence type="ECO:0008006" key="3">
    <source>
        <dbReference type="Google" id="ProtNLM"/>
    </source>
</evidence>
<proteinExistence type="predicted"/>
<comment type="caution">
    <text evidence="1">The sequence shown here is derived from an EMBL/GenBank/DDBJ whole genome shotgun (WGS) entry which is preliminary data.</text>
</comment>
<accession>A0A511NIX1</accession>
<dbReference type="OrthoDB" id="1151547at2"/>
<dbReference type="AlphaFoldDB" id="A0A511NIX1"/>
<evidence type="ECO:0000313" key="1">
    <source>
        <dbReference type="EMBL" id="GEM52765.1"/>
    </source>
</evidence>
<protein>
    <recommendedName>
        <fullName evidence="3">Helix-turn-helix domain-containing protein</fullName>
    </recommendedName>
</protein>
<dbReference type="Proteomes" id="UP000321245">
    <property type="component" value="Unassembled WGS sequence"/>
</dbReference>
<dbReference type="GeneID" id="84651446"/>
<name>A0A511NIX1_9FLAO</name>
<gene>
    <name evidence="1" type="ORF">EB1_25550</name>
</gene>
<reference evidence="1 2" key="1">
    <citation type="submission" date="2019-07" db="EMBL/GenBank/DDBJ databases">
        <title>Whole genome shotgun sequence of Empedobacter brevis NBRC 14943.</title>
        <authorList>
            <person name="Hosoyama A."/>
            <person name="Uohara A."/>
            <person name="Ohji S."/>
            <person name="Ichikawa N."/>
        </authorList>
    </citation>
    <scope>NUCLEOTIDE SEQUENCE [LARGE SCALE GENOMIC DNA]</scope>
    <source>
        <strain evidence="1 2">NBRC 14943</strain>
    </source>
</reference>
<sequence>MNYSRLIKKFWNYNEKDPLGAVSVALYLFLLEIWEKNKENDFNLSDTEICERLKITRPTIISLRQKLMTLGMIQYQPKNGLPGYYKIITEYSPIISAFEKPKNAISKKKKNREKSLLKKETIQSLELNSEKSSKNDVPISVFGNIPSLEEFTEYAKTLENYIPELEILIIEKYDSWIKNDWKNGYNKSITNWKSSIKNAIPFLQSELNSSNTISSKIVLQTIRRPKSNVDE</sequence>
<evidence type="ECO:0000313" key="2">
    <source>
        <dbReference type="Proteomes" id="UP000321245"/>
    </source>
</evidence>
<dbReference type="STRING" id="1218108.GCA_000382425_03420"/>